<dbReference type="GeneID" id="107068873"/>
<comment type="subcellular location">
    <subcellularLocation>
        <location evidence="1">Cell membrane</location>
        <topology evidence="1">Multi-pass membrane protein</topology>
    </subcellularLocation>
</comment>
<keyword evidence="4 8" id="KW-1133">Transmembrane helix</keyword>
<keyword evidence="3 8" id="KW-0812">Transmembrane</keyword>
<reference evidence="10" key="1">
    <citation type="submission" date="2025-08" db="UniProtKB">
        <authorList>
            <consortium name="RefSeq"/>
        </authorList>
    </citation>
    <scope>IDENTIFICATION</scope>
    <source>
        <tissue evidence="10">Whole body</tissue>
    </source>
</reference>
<protein>
    <submittedName>
        <fullName evidence="10">Uncharacterized protein LOC107068873</fullName>
    </submittedName>
</protein>
<keyword evidence="6" id="KW-0675">Receptor</keyword>
<feature type="transmembrane region" description="Helical" evidence="8">
    <location>
        <begin position="432"/>
        <end position="456"/>
    </location>
</feature>
<keyword evidence="7" id="KW-0325">Glycoprotein</keyword>
<evidence type="ECO:0000313" key="9">
    <source>
        <dbReference type="Proteomes" id="UP000694924"/>
    </source>
</evidence>
<sequence length="468" mass="54362">MKSILLIATIQDLFVFSLTIGGVIWNKNLGVFVPIFSINRYWIIHQEVLSKKRLIETHNFHKEIIEFTYFEESNIVSYSDNDTKVSGLAADIWNLLSESLNFTLKTIRSDVTTVGTFINENGNITYQGLLGLLQQNKTDVVPKIGMYSKRVNAARFTPALWKTPHRLFLRVDPAYSSGWVLYLFDWNVWYFIAATYVLLTICGYISQLVFSCYIEIKQKADLIDHCFYNFGMLCKQGCIPEEFEGRSRIIELSLSLFCTIMHIAFSVLVFAYMTTKIVDLPTFNDLISLKNKTNYNVVIVNGSVPYIAFKISNVVLKELWKSNRLLVVETDEEMYEQACFNDYVMFFPEDVHDTKGDYICQLEAVGQVYFETWVASGISKKFKYKRTIDMGVIKLLEIGLIDRLKKQIKANKKIYLDWQQPDPVEMEQVSTFFLIPCFAAILASIIFVIENLVFVWNQRKYRLQKFFK</sequence>
<feature type="transmembrane region" description="Helical" evidence="8">
    <location>
        <begin position="252"/>
        <end position="273"/>
    </location>
</feature>
<dbReference type="Gene3D" id="1.10.287.70">
    <property type="match status" value="1"/>
</dbReference>
<dbReference type="PANTHER" id="PTHR42643:SF24">
    <property type="entry name" value="IONOTROPIC RECEPTOR 60A"/>
    <property type="match status" value="1"/>
</dbReference>
<evidence type="ECO:0000256" key="8">
    <source>
        <dbReference type="SAM" id="Phobius"/>
    </source>
</evidence>
<evidence type="ECO:0000256" key="6">
    <source>
        <dbReference type="ARBA" id="ARBA00023170"/>
    </source>
</evidence>
<evidence type="ECO:0000256" key="7">
    <source>
        <dbReference type="ARBA" id="ARBA00023180"/>
    </source>
</evidence>
<evidence type="ECO:0000256" key="3">
    <source>
        <dbReference type="ARBA" id="ARBA00022692"/>
    </source>
</evidence>
<feature type="transmembrane region" description="Helical" evidence="8">
    <location>
        <begin position="5"/>
        <end position="25"/>
    </location>
</feature>
<keyword evidence="5 8" id="KW-0472">Membrane</keyword>
<evidence type="ECO:0000313" key="10">
    <source>
        <dbReference type="RefSeq" id="XP_015181180.1"/>
    </source>
</evidence>
<keyword evidence="9" id="KW-1185">Reference proteome</keyword>
<dbReference type="Proteomes" id="UP000694924">
    <property type="component" value="Unplaced"/>
</dbReference>
<dbReference type="SUPFAM" id="SSF53850">
    <property type="entry name" value="Periplasmic binding protein-like II"/>
    <property type="match status" value="1"/>
</dbReference>
<evidence type="ECO:0000256" key="4">
    <source>
        <dbReference type="ARBA" id="ARBA00022989"/>
    </source>
</evidence>
<dbReference type="PANTHER" id="PTHR42643">
    <property type="entry name" value="IONOTROPIC RECEPTOR 20A-RELATED"/>
    <property type="match status" value="1"/>
</dbReference>
<organism evidence="9 10">
    <name type="scientific">Polistes dominula</name>
    <name type="common">European paper wasp</name>
    <name type="synonym">Vespa dominula</name>
    <dbReference type="NCBI Taxonomy" id="743375"/>
    <lineage>
        <taxon>Eukaryota</taxon>
        <taxon>Metazoa</taxon>
        <taxon>Ecdysozoa</taxon>
        <taxon>Arthropoda</taxon>
        <taxon>Hexapoda</taxon>
        <taxon>Insecta</taxon>
        <taxon>Pterygota</taxon>
        <taxon>Neoptera</taxon>
        <taxon>Endopterygota</taxon>
        <taxon>Hymenoptera</taxon>
        <taxon>Apocrita</taxon>
        <taxon>Aculeata</taxon>
        <taxon>Vespoidea</taxon>
        <taxon>Vespidae</taxon>
        <taxon>Polistinae</taxon>
        <taxon>Polistini</taxon>
        <taxon>Polistes</taxon>
    </lineage>
</organism>
<evidence type="ECO:0000256" key="1">
    <source>
        <dbReference type="ARBA" id="ARBA00004651"/>
    </source>
</evidence>
<feature type="transmembrane region" description="Helical" evidence="8">
    <location>
        <begin position="188"/>
        <end position="210"/>
    </location>
</feature>
<evidence type="ECO:0000256" key="5">
    <source>
        <dbReference type="ARBA" id="ARBA00023136"/>
    </source>
</evidence>
<dbReference type="InterPro" id="IPR052192">
    <property type="entry name" value="Insect_Ionotropic_Sensory_Rcpt"/>
</dbReference>
<keyword evidence="2" id="KW-1003">Cell membrane</keyword>
<dbReference type="RefSeq" id="XP_015181180.1">
    <property type="nucleotide sequence ID" value="XM_015325694.1"/>
</dbReference>
<name>A0ABM1ILU3_POLDO</name>
<dbReference type="Gene3D" id="3.40.190.10">
    <property type="entry name" value="Periplasmic binding protein-like II"/>
    <property type="match status" value="1"/>
</dbReference>
<gene>
    <name evidence="10" type="primary">LOC107068873</name>
</gene>
<evidence type="ECO:0000256" key="2">
    <source>
        <dbReference type="ARBA" id="ARBA00022475"/>
    </source>
</evidence>
<proteinExistence type="predicted"/>
<accession>A0ABM1ILU3</accession>